<evidence type="ECO:0000256" key="1">
    <source>
        <dbReference type="ARBA" id="ARBA00004442"/>
    </source>
</evidence>
<keyword evidence="3 6" id="KW-0732">Signal</keyword>
<proteinExistence type="inferred from homology"/>
<feature type="domain" description="RagB/SusD" evidence="7">
    <location>
        <begin position="341"/>
        <end position="391"/>
    </location>
</feature>
<evidence type="ECO:0000313" key="8">
    <source>
        <dbReference type="EMBL" id="CAA9323651.1"/>
    </source>
</evidence>
<dbReference type="GO" id="GO:0009279">
    <property type="term" value="C:cell outer membrane"/>
    <property type="evidence" value="ECO:0007669"/>
    <property type="project" value="UniProtKB-SubCell"/>
</dbReference>
<name>A0A6J4L7U8_9BACT</name>
<keyword evidence="5" id="KW-0998">Cell outer membrane</keyword>
<evidence type="ECO:0000256" key="2">
    <source>
        <dbReference type="ARBA" id="ARBA00006275"/>
    </source>
</evidence>
<evidence type="ECO:0000256" key="6">
    <source>
        <dbReference type="SAM" id="SignalP"/>
    </source>
</evidence>
<feature type="signal peptide" evidence="6">
    <location>
        <begin position="1"/>
        <end position="30"/>
    </location>
</feature>
<evidence type="ECO:0000256" key="3">
    <source>
        <dbReference type="ARBA" id="ARBA00022729"/>
    </source>
</evidence>
<dbReference type="AlphaFoldDB" id="A0A6J4L7U8"/>
<protein>
    <submittedName>
        <fullName evidence="8">Cell surface glycan-binding lipoprotein, utilization system for glycans and polysaccharides (PUL), SusD family</fullName>
    </submittedName>
</protein>
<dbReference type="InterPro" id="IPR012944">
    <property type="entry name" value="SusD_RagB_dom"/>
</dbReference>
<evidence type="ECO:0000256" key="4">
    <source>
        <dbReference type="ARBA" id="ARBA00023136"/>
    </source>
</evidence>
<evidence type="ECO:0000256" key="5">
    <source>
        <dbReference type="ARBA" id="ARBA00023237"/>
    </source>
</evidence>
<dbReference type="PROSITE" id="PS51257">
    <property type="entry name" value="PROKAR_LIPOPROTEIN"/>
    <property type="match status" value="1"/>
</dbReference>
<dbReference type="SUPFAM" id="SSF48452">
    <property type="entry name" value="TPR-like"/>
    <property type="match status" value="1"/>
</dbReference>
<keyword evidence="8" id="KW-0449">Lipoprotein</keyword>
<organism evidence="8">
    <name type="scientific">uncultured Gemmatimonadaceae bacterium</name>
    <dbReference type="NCBI Taxonomy" id="246130"/>
    <lineage>
        <taxon>Bacteria</taxon>
        <taxon>Pseudomonadati</taxon>
        <taxon>Gemmatimonadota</taxon>
        <taxon>Gemmatimonadia</taxon>
        <taxon>Gemmatimonadales</taxon>
        <taxon>Gemmatimonadaceae</taxon>
        <taxon>environmental samples</taxon>
    </lineage>
</organism>
<accession>A0A6J4L7U8</accession>
<comment type="similarity">
    <text evidence="2">Belongs to the SusD family.</text>
</comment>
<dbReference type="EMBL" id="CADCTX010000497">
    <property type="protein sequence ID" value="CAA9323651.1"/>
    <property type="molecule type" value="Genomic_DNA"/>
</dbReference>
<dbReference type="InterPro" id="IPR011990">
    <property type="entry name" value="TPR-like_helical_dom_sf"/>
</dbReference>
<dbReference type="Pfam" id="PF07980">
    <property type="entry name" value="SusD_RagB"/>
    <property type="match status" value="1"/>
</dbReference>
<feature type="chain" id="PRO_5026656346" evidence="6">
    <location>
        <begin position="31"/>
        <end position="442"/>
    </location>
</feature>
<gene>
    <name evidence="8" type="ORF">AVDCRST_MAG40-1584</name>
</gene>
<evidence type="ECO:0000259" key="7">
    <source>
        <dbReference type="Pfam" id="PF07980"/>
    </source>
</evidence>
<dbReference type="Gene3D" id="1.25.40.390">
    <property type="match status" value="1"/>
</dbReference>
<sequence>MPPSLFRPRRNAAGSACLGAAAAGFAAAFAAGCSDRLLNVTTPSRLTESTFLQPQNAPLITRSAQADFECALGAYVVASGLGSGELTDASQTAARWSYDRRDVLPGDALYATFACAAVGVYTPVSTARYTNDQALRALDGWTDAEVAGRAALQLNAAVYAGFSYVLLAEGFCSGAVNGGAEVTTANLLDSADARFTRALAVAAAVTGARRDTLVFAAYAGRARARIGRGNRAGAAEDAARVPLGFVLNTTGDNNSERRTNRVFTQNNRDFAVTVSPAYRALTVAGQADPRVRVTDANRNAADGSNRIFTQTKYASLTAGIPIASGIEARLILAEAQGAGQGVATLNALRARAGVALPALTAAEAADFQGTVFEERRRELFLQGTRWYDVRRGNLPLVPAPGVVYPAGGVQPKGGTYGDQRCWPLPDVERAANPNARPSAGGG</sequence>
<comment type="subcellular location">
    <subcellularLocation>
        <location evidence="1">Cell outer membrane</location>
    </subcellularLocation>
</comment>
<keyword evidence="4" id="KW-0472">Membrane</keyword>
<reference evidence="8" key="1">
    <citation type="submission" date="2020-02" db="EMBL/GenBank/DDBJ databases">
        <authorList>
            <person name="Meier V. D."/>
        </authorList>
    </citation>
    <scope>NUCLEOTIDE SEQUENCE</scope>
    <source>
        <strain evidence="8">AVDCRST_MAG40</strain>
    </source>
</reference>